<evidence type="ECO:0000313" key="3">
    <source>
        <dbReference type="Proteomes" id="UP000256695"/>
    </source>
</evidence>
<evidence type="ECO:0000313" key="2">
    <source>
        <dbReference type="EMBL" id="RDU72634.1"/>
    </source>
</evidence>
<proteinExistence type="predicted"/>
<organism evidence="2 3">
    <name type="scientific">Helicobacter anseris</name>
    <dbReference type="NCBI Taxonomy" id="375926"/>
    <lineage>
        <taxon>Bacteria</taxon>
        <taxon>Pseudomonadati</taxon>
        <taxon>Campylobacterota</taxon>
        <taxon>Epsilonproteobacteria</taxon>
        <taxon>Campylobacterales</taxon>
        <taxon>Helicobacteraceae</taxon>
        <taxon>Helicobacter</taxon>
    </lineage>
</organism>
<keyword evidence="1" id="KW-0812">Transmembrane</keyword>
<evidence type="ECO:0000256" key="1">
    <source>
        <dbReference type="SAM" id="Phobius"/>
    </source>
</evidence>
<protein>
    <submittedName>
        <fullName evidence="2">Uncharacterized protein</fullName>
    </submittedName>
</protein>
<dbReference type="Proteomes" id="UP000256695">
    <property type="component" value="Unassembled WGS sequence"/>
</dbReference>
<dbReference type="OrthoDB" id="5329716at2"/>
<keyword evidence="3" id="KW-1185">Reference proteome</keyword>
<keyword evidence="1" id="KW-0472">Membrane</keyword>
<reference evidence="2 3" key="1">
    <citation type="submission" date="2018-04" db="EMBL/GenBank/DDBJ databases">
        <title>Novel Campyloabacter and Helicobacter Species and Strains.</title>
        <authorList>
            <person name="Mannion A.J."/>
            <person name="Shen Z."/>
            <person name="Fox J.G."/>
        </authorList>
    </citation>
    <scope>NUCLEOTIDE SEQUENCE [LARGE SCALE GENOMIC DNA]</scope>
    <source>
        <strain evidence="2 3">MIT 04-9362</strain>
    </source>
</reference>
<sequence>MRLFLKFIFASTIGLMWYRISGDDSAMAIALTLFIFVLSVLVMRPIEFQSPEKREEYIQKMREKKERRQMIEAKQKEELARMKKINKIKEDQRLAEYKKKFDSRDW</sequence>
<name>A0A3D8J6W6_9HELI</name>
<dbReference type="EMBL" id="NXLX01000018">
    <property type="protein sequence ID" value="RDU72634.1"/>
    <property type="molecule type" value="Genomic_DNA"/>
</dbReference>
<accession>A0A3D8J6W6</accession>
<dbReference type="AlphaFoldDB" id="A0A3D8J6W6"/>
<dbReference type="RefSeq" id="WP_115579452.1">
    <property type="nucleotide sequence ID" value="NZ_NXLX01000018.1"/>
</dbReference>
<feature type="transmembrane region" description="Helical" evidence="1">
    <location>
        <begin position="25"/>
        <end position="43"/>
    </location>
</feature>
<keyword evidence="1" id="KW-1133">Transmembrane helix</keyword>
<gene>
    <name evidence="2" type="ORF">CQA57_06620</name>
</gene>
<comment type="caution">
    <text evidence="2">The sequence shown here is derived from an EMBL/GenBank/DDBJ whole genome shotgun (WGS) entry which is preliminary data.</text>
</comment>